<evidence type="ECO:0000256" key="5">
    <source>
        <dbReference type="ARBA" id="ARBA00022786"/>
    </source>
</evidence>
<reference evidence="11" key="1">
    <citation type="submission" date="2016-06" db="EMBL/GenBank/DDBJ databases">
        <title>Draft Genome sequence of the fungus Inonotus baumii.</title>
        <authorList>
            <person name="Zhu H."/>
            <person name="Lin W."/>
        </authorList>
    </citation>
    <scope>NUCLEOTIDE SEQUENCE</scope>
    <source>
        <strain evidence="11">821</strain>
    </source>
</reference>
<feature type="region of interest" description="Disordered" evidence="8">
    <location>
        <begin position="363"/>
        <end position="471"/>
    </location>
</feature>
<dbReference type="SUPFAM" id="SSF54001">
    <property type="entry name" value="Cysteine proteinases"/>
    <property type="match status" value="1"/>
</dbReference>
<dbReference type="OrthoDB" id="292964at2759"/>
<dbReference type="PROSITE" id="PS50206">
    <property type="entry name" value="RHODANESE_3"/>
    <property type="match status" value="1"/>
</dbReference>
<feature type="region of interest" description="Disordered" evidence="8">
    <location>
        <begin position="667"/>
        <end position="709"/>
    </location>
</feature>
<feature type="region of interest" description="Disordered" evidence="8">
    <location>
        <begin position="816"/>
        <end position="842"/>
    </location>
</feature>
<evidence type="ECO:0000256" key="8">
    <source>
        <dbReference type="SAM" id="MobiDB-lite"/>
    </source>
</evidence>
<dbReference type="InterPro" id="IPR036873">
    <property type="entry name" value="Rhodanese-like_dom_sf"/>
</dbReference>
<sequence>MSHSTAAAITDVSYHVLPSISVDSPSVVVISIDAELVALVDSEDNSVSDVRMPSVSVLPSSPAHRSFGAGSGSPILSESDNISHSHVSRGMPSQNGIVGGSGGDDGSSGSGPESTVAEIKDKVRSLVNGFRGASAISLLRSARDQAITGASLEAEGALRGAYRALLLCAQLSQAVLGHAEFKAESQGKKGVVWNEWEDFQRRYGMEALAKAKSLEMKLLEMEKEKRAENDRKPGLGSSIADRIKSLQDTGLKVQSTKRISRDFTSATSVNGSVSSPPATAPSVISRAASSHSPNGAASSSHASSSIANHATGSSVHSVVSSASIGPPSPLTPSNDSTRLAHYSISEFTQAFPSIDELDEGTTTALPQLPSVPTNKPGTPAGLAPVSPSVIQRFPSIPLDLDPGPRPASTPIAPTANNLPSRPPSPLRGGSSHRSPLSPAVPPKPLNLTLTGSSGSARNSPSRTSPVHTGDSAHRLNKAIELPKTNSIAPKVLHEFLGRGNEVKVLLLDVRTREEFSNGHIKSSEVVCLEPHILSREGLTSEKLEDALVIAPQHESALFRNRDKFDLVVMYDWDSESFGPSITPLSSTMRIIYETVGYKRALKRPPVLLVGGFNAWVSVYPNEIVRDGGTSVPQTDLDLDRLKLGSPTLVNGNGNGSAFTSTYMFKDHESPSQDVHPSTSHSRSPFAMDQIPEDTSSATTEVNGVSLPDTSRRLARKPAILRPPSSSSISFNIRGLYDNSSPYINGSHTGSSSSISYPSYPRPSTSSNFGAGQGSIVSPPPTASINPSLSRRRSDYIDQSEQAVSSFASRPSIDYPDLSAQHVVRPPPAVATPPSERQDQRRVPTHALRQSLALPDGTGLGTRPPIKPTIDSDYPVLYWPDTQLSTAGLKNLGNTCYMNSTIQCLSATVPFARFFIDGRWKNAVNYLNHMGTKGRLTQAFASILHDLWYQESPTITPYSFRKSICAYGQQFAGSEQHDSQEFLNFLLDGLHEDLNRILNKEPIVRTSEREAELETLPQQIASQQEWNLYRMRDDSIVVDFFQGQFRNRMECMTCRKTSTTYNSFMYLTLPIPSAKNKMSLQQCLDAFVQEEVMEKEDAWQCPNCKTLRKATKKLSISRLPPVLLIHLKRFTTKGHFTDKLETFVDFPLKGLDLTNYMPAPLPPGVDRKSTTPISLDDPRSQIPPYRYDLYAVTNHFGTLSSGHYTAFINSRGNWLYCDDSRISNADSREVVGKPAYVLYYKRIKA</sequence>
<dbReference type="GO" id="GO:0004843">
    <property type="term" value="F:cysteine-type deubiquitinase activity"/>
    <property type="evidence" value="ECO:0007669"/>
    <property type="project" value="UniProtKB-EC"/>
</dbReference>
<proteinExistence type="inferred from homology"/>
<dbReference type="InterPro" id="IPR001763">
    <property type="entry name" value="Rhodanese-like_dom"/>
</dbReference>
<evidence type="ECO:0000256" key="4">
    <source>
        <dbReference type="ARBA" id="ARBA00022670"/>
    </source>
</evidence>
<dbReference type="Pfam" id="PF00581">
    <property type="entry name" value="Rhodanese"/>
    <property type="match status" value="1"/>
</dbReference>
<dbReference type="InterPro" id="IPR038765">
    <property type="entry name" value="Papain-like_cys_pep_sf"/>
</dbReference>
<feature type="compositionally biased region" description="Gly residues" evidence="8">
    <location>
        <begin position="97"/>
        <end position="109"/>
    </location>
</feature>
<dbReference type="PROSITE" id="PS50235">
    <property type="entry name" value="USP_3"/>
    <property type="match status" value="1"/>
</dbReference>
<keyword evidence="7" id="KW-0788">Thiol protease</keyword>
<feature type="compositionally biased region" description="Polar residues" evidence="8">
    <location>
        <begin position="692"/>
        <end position="702"/>
    </location>
</feature>
<dbReference type="SMART" id="SM00450">
    <property type="entry name" value="RHOD"/>
    <property type="match status" value="1"/>
</dbReference>
<dbReference type="Proteomes" id="UP000757232">
    <property type="component" value="Unassembled WGS sequence"/>
</dbReference>
<protein>
    <recommendedName>
        <fullName evidence="3">ubiquitinyl hydrolase 1</fullName>
        <ecNumber evidence="3">3.4.19.12</ecNumber>
    </recommendedName>
</protein>
<dbReference type="InterPro" id="IPR018200">
    <property type="entry name" value="USP_CS"/>
</dbReference>
<dbReference type="PROSITE" id="PS00973">
    <property type="entry name" value="USP_2"/>
    <property type="match status" value="1"/>
</dbReference>
<comment type="similarity">
    <text evidence="2">Belongs to the peptidase C19 family.</text>
</comment>
<evidence type="ECO:0000256" key="3">
    <source>
        <dbReference type="ARBA" id="ARBA00012759"/>
    </source>
</evidence>
<dbReference type="Gene3D" id="3.90.70.10">
    <property type="entry name" value="Cysteine proteinases"/>
    <property type="match status" value="1"/>
</dbReference>
<dbReference type="AlphaFoldDB" id="A0A9Q5N8B2"/>
<dbReference type="PANTHER" id="PTHR21646:SF95">
    <property type="entry name" value="UBIQUITIN CARBOXYL-TERMINAL HYDROLASE 4-RELATED"/>
    <property type="match status" value="1"/>
</dbReference>
<dbReference type="EC" id="3.4.19.12" evidence="3"/>
<comment type="caution">
    <text evidence="11">The sequence shown here is derived from an EMBL/GenBank/DDBJ whole genome shotgun (WGS) entry which is preliminary data.</text>
</comment>
<feature type="domain" description="USP" evidence="10">
    <location>
        <begin position="886"/>
        <end position="1242"/>
    </location>
</feature>
<feature type="domain" description="Rhodanese" evidence="9">
    <location>
        <begin position="500"/>
        <end position="624"/>
    </location>
</feature>
<accession>A0A9Q5N8B2</accession>
<evidence type="ECO:0000259" key="10">
    <source>
        <dbReference type="PROSITE" id="PS50235"/>
    </source>
</evidence>
<dbReference type="Gene3D" id="3.40.250.10">
    <property type="entry name" value="Rhodanese-like domain"/>
    <property type="match status" value="1"/>
</dbReference>
<evidence type="ECO:0000256" key="7">
    <source>
        <dbReference type="ARBA" id="ARBA00022807"/>
    </source>
</evidence>
<dbReference type="CDD" id="cd02674">
    <property type="entry name" value="Peptidase_C19R"/>
    <property type="match status" value="1"/>
</dbReference>
<feature type="compositionally biased region" description="Polar residues" evidence="8">
    <location>
        <begin position="74"/>
        <end position="96"/>
    </location>
</feature>
<dbReference type="InterPro" id="IPR028889">
    <property type="entry name" value="USP"/>
</dbReference>
<organism evidence="11 12">
    <name type="scientific">Sanghuangporus baumii</name>
    <name type="common">Phellinus baumii</name>
    <dbReference type="NCBI Taxonomy" id="108892"/>
    <lineage>
        <taxon>Eukaryota</taxon>
        <taxon>Fungi</taxon>
        <taxon>Dikarya</taxon>
        <taxon>Basidiomycota</taxon>
        <taxon>Agaricomycotina</taxon>
        <taxon>Agaricomycetes</taxon>
        <taxon>Hymenochaetales</taxon>
        <taxon>Hymenochaetaceae</taxon>
        <taxon>Sanghuangporus</taxon>
    </lineage>
</organism>
<dbReference type="GO" id="GO:0006508">
    <property type="term" value="P:proteolysis"/>
    <property type="evidence" value="ECO:0007669"/>
    <property type="project" value="UniProtKB-KW"/>
</dbReference>
<dbReference type="PANTHER" id="PTHR21646">
    <property type="entry name" value="UBIQUITIN CARBOXYL-TERMINAL HYDROLASE"/>
    <property type="match status" value="1"/>
</dbReference>
<gene>
    <name evidence="11" type="ORF">A7U60_g5172</name>
</gene>
<evidence type="ECO:0000259" key="9">
    <source>
        <dbReference type="PROSITE" id="PS50206"/>
    </source>
</evidence>
<keyword evidence="4" id="KW-0645">Protease</keyword>
<name>A0A9Q5N8B2_SANBA</name>
<evidence type="ECO:0000313" key="12">
    <source>
        <dbReference type="Proteomes" id="UP000757232"/>
    </source>
</evidence>
<keyword evidence="6" id="KW-0378">Hydrolase</keyword>
<feature type="compositionally biased region" description="Polar residues" evidence="8">
    <location>
        <begin position="671"/>
        <end position="682"/>
    </location>
</feature>
<dbReference type="GO" id="GO:0016579">
    <property type="term" value="P:protein deubiquitination"/>
    <property type="evidence" value="ECO:0007669"/>
    <property type="project" value="InterPro"/>
</dbReference>
<feature type="region of interest" description="Disordered" evidence="8">
    <location>
        <begin position="266"/>
        <end position="337"/>
    </location>
</feature>
<feature type="compositionally biased region" description="Low complexity" evidence="8">
    <location>
        <begin position="272"/>
        <end position="323"/>
    </location>
</feature>
<dbReference type="SUPFAM" id="SSF52821">
    <property type="entry name" value="Rhodanese/Cell cycle control phosphatase"/>
    <property type="match status" value="1"/>
</dbReference>
<dbReference type="PROSITE" id="PS00972">
    <property type="entry name" value="USP_1"/>
    <property type="match status" value="1"/>
</dbReference>
<evidence type="ECO:0000256" key="2">
    <source>
        <dbReference type="ARBA" id="ARBA00009085"/>
    </source>
</evidence>
<feature type="compositionally biased region" description="Polar residues" evidence="8">
    <location>
        <begin position="447"/>
        <end position="466"/>
    </location>
</feature>
<evidence type="ECO:0000256" key="1">
    <source>
        <dbReference type="ARBA" id="ARBA00000707"/>
    </source>
</evidence>
<feature type="region of interest" description="Disordered" evidence="8">
    <location>
        <begin position="747"/>
        <end position="788"/>
    </location>
</feature>
<evidence type="ECO:0000256" key="6">
    <source>
        <dbReference type="ARBA" id="ARBA00022801"/>
    </source>
</evidence>
<dbReference type="Pfam" id="PF00443">
    <property type="entry name" value="UCH"/>
    <property type="match status" value="1"/>
</dbReference>
<dbReference type="EMBL" id="LNZH02000189">
    <property type="protein sequence ID" value="OCB87646.1"/>
    <property type="molecule type" value="Genomic_DNA"/>
</dbReference>
<keyword evidence="12" id="KW-1185">Reference proteome</keyword>
<evidence type="ECO:0000313" key="11">
    <source>
        <dbReference type="EMBL" id="OCB87646.1"/>
    </source>
</evidence>
<feature type="region of interest" description="Disordered" evidence="8">
    <location>
        <begin position="58"/>
        <end position="116"/>
    </location>
</feature>
<feature type="compositionally biased region" description="Low complexity" evidence="8">
    <location>
        <begin position="747"/>
        <end position="767"/>
    </location>
</feature>
<dbReference type="InterPro" id="IPR001394">
    <property type="entry name" value="Peptidase_C19_UCH"/>
</dbReference>
<keyword evidence="5" id="KW-0833">Ubl conjugation pathway</keyword>
<dbReference type="InterPro" id="IPR050185">
    <property type="entry name" value="Ub_carboxyl-term_hydrolase"/>
</dbReference>
<feature type="compositionally biased region" description="Polar residues" evidence="8">
    <location>
        <begin position="363"/>
        <end position="376"/>
    </location>
</feature>
<comment type="catalytic activity">
    <reaction evidence="1">
        <text>Thiol-dependent hydrolysis of ester, thioester, amide, peptide and isopeptide bonds formed by the C-terminal Gly of ubiquitin (a 76-residue protein attached to proteins as an intracellular targeting signal).</text>
        <dbReference type="EC" id="3.4.19.12"/>
    </reaction>
</comment>
<feature type="compositionally biased region" description="Low complexity" evidence="8">
    <location>
        <begin position="426"/>
        <end position="435"/>
    </location>
</feature>